<evidence type="ECO:0000313" key="22">
    <source>
        <dbReference type="Proteomes" id="UP000663828"/>
    </source>
</evidence>
<dbReference type="GO" id="GO:0071363">
    <property type="term" value="P:cellular response to growth factor stimulus"/>
    <property type="evidence" value="ECO:0007669"/>
    <property type="project" value="TreeGrafter"/>
</dbReference>
<comment type="subcellular location">
    <subcellularLocation>
        <location evidence="1">Membrane</location>
        <topology evidence="1">Single-pass type I membrane protein</topology>
    </subcellularLocation>
</comment>
<keyword evidence="16" id="KW-1015">Disulfide bond</keyword>
<dbReference type="Gene3D" id="3.30.200.20">
    <property type="entry name" value="Phosphorylase Kinase, domain 1"/>
    <property type="match status" value="1"/>
</dbReference>
<dbReference type="PROSITE" id="PS50011">
    <property type="entry name" value="PROTEIN_KINASE_DOM"/>
    <property type="match status" value="1"/>
</dbReference>
<dbReference type="GO" id="GO:0005524">
    <property type="term" value="F:ATP binding"/>
    <property type="evidence" value="ECO:0007669"/>
    <property type="project" value="UniProtKB-UniRule"/>
</dbReference>
<dbReference type="EMBL" id="CAJNOR010000311">
    <property type="protein sequence ID" value="CAF0876457.1"/>
    <property type="molecule type" value="Genomic_DNA"/>
</dbReference>
<evidence type="ECO:0000256" key="1">
    <source>
        <dbReference type="ARBA" id="ARBA00004479"/>
    </source>
</evidence>
<dbReference type="InterPro" id="IPR000719">
    <property type="entry name" value="Prot_kinase_dom"/>
</dbReference>
<dbReference type="InterPro" id="IPR045860">
    <property type="entry name" value="Snake_toxin-like_sf"/>
</dbReference>
<sequence>MRHALAFAFLIFIFVVNGEIYDNSISLFADDTPKDTNVTCFCTGEENCDANSPTCRINHPDQACYEVWSKYPGEETIHITAGCIYNDFLITQILCHNNQSDRYIICCNDKDRCNDRDAYANDVRKQFALLNKHKSNKLPLILIICIVIGFSLTIVCLAMLVFIRLKRKRTNSSSGDIKTNEYMFKQRLMKYLHHQSKPSSSINEAPDIFEEVSEGLDRCGHPLLAPIHFAKQITLDEKIGIGGYGCVYRGKWHDEVIAVKIFSSTDEPSWVREVYIYETLGLNHENILRYIAADNIDISNRIERWIATEYHENGSVYDYLTDHTITVPTMIKMMFSIASGLCHLHRPIDAARGKVALAHRDLKTKNILVKKDLTCCIADLGLAVKEKRPNRNTEEKPTVIDIVANHRAGTIRYMSPEILNKTLNDQSFESYKAADIYALGLVFWEILRRCQTTADVNDADPYQLPYENILPNNPSFEQMHGIVYIKKLRPPSSARWTNNSTFCYVFDCCQELWLEDPACRPSSYRVQKQLREQYQSIEINYLNTRIESQIEGAQTV</sequence>
<dbReference type="PANTHER" id="PTHR23255:SF71">
    <property type="entry name" value="RECEPTOR PROTEIN SERINE_THREONINE KINASE"/>
    <property type="match status" value="1"/>
</dbReference>
<keyword evidence="5" id="KW-0808">Transferase</keyword>
<evidence type="ECO:0000256" key="9">
    <source>
        <dbReference type="ARBA" id="ARBA00022777"/>
    </source>
</evidence>
<name>A0A813XUB4_ADIRI</name>
<dbReference type="Pfam" id="PF00069">
    <property type="entry name" value="Pkinase"/>
    <property type="match status" value="1"/>
</dbReference>
<evidence type="ECO:0000256" key="13">
    <source>
        <dbReference type="ARBA" id="ARBA00023170"/>
    </source>
</evidence>
<dbReference type="GO" id="GO:0005886">
    <property type="term" value="C:plasma membrane"/>
    <property type="evidence" value="ECO:0007669"/>
    <property type="project" value="TreeGrafter"/>
</dbReference>
<keyword evidence="8 15" id="KW-0547">Nucleotide-binding</keyword>
<feature type="signal peptide" evidence="19">
    <location>
        <begin position="1"/>
        <end position="18"/>
    </location>
</feature>
<evidence type="ECO:0000256" key="15">
    <source>
        <dbReference type="PIRSR" id="PIRSR037393-2"/>
    </source>
</evidence>
<keyword evidence="7 19" id="KW-0732">Signal</keyword>
<feature type="disulfide bond" evidence="16">
    <location>
        <begin position="95"/>
        <end position="106"/>
    </location>
</feature>
<dbReference type="EC" id="2.7.11.30" evidence="3"/>
<accession>A0A813XUB4</accession>
<evidence type="ECO:0000256" key="7">
    <source>
        <dbReference type="ARBA" id="ARBA00022729"/>
    </source>
</evidence>
<keyword evidence="4" id="KW-0723">Serine/threonine-protein kinase</keyword>
<evidence type="ECO:0000256" key="5">
    <source>
        <dbReference type="ARBA" id="ARBA00022679"/>
    </source>
</evidence>
<evidence type="ECO:0000259" key="20">
    <source>
        <dbReference type="PROSITE" id="PS50011"/>
    </source>
</evidence>
<reference evidence="21" key="1">
    <citation type="submission" date="2021-02" db="EMBL/GenBank/DDBJ databases">
        <authorList>
            <person name="Nowell W R."/>
        </authorList>
    </citation>
    <scope>NUCLEOTIDE SEQUENCE</scope>
</reference>
<keyword evidence="9" id="KW-0418">Kinase</keyword>
<dbReference type="Gene3D" id="1.10.510.10">
    <property type="entry name" value="Transferase(Phosphotransferase) domain 1"/>
    <property type="match status" value="1"/>
</dbReference>
<keyword evidence="10 15" id="KW-0067">ATP-binding</keyword>
<evidence type="ECO:0000256" key="18">
    <source>
        <dbReference type="SAM" id="Phobius"/>
    </source>
</evidence>
<feature type="active site" description="Proton acceptor" evidence="14">
    <location>
        <position position="361"/>
    </location>
</feature>
<keyword evidence="11 18" id="KW-1133">Transmembrane helix</keyword>
<evidence type="ECO:0000256" key="4">
    <source>
        <dbReference type="ARBA" id="ARBA00022527"/>
    </source>
</evidence>
<evidence type="ECO:0000256" key="8">
    <source>
        <dbReference type="ARBA" id="ARBA00022741"/>
    </source>
</evidence>
<comment type="caution">
    <text evidence="21">The sequence shown here is derived from an EMBL/GenBank/DDBJ whole genome shotgun (WGS) entry which is preliminary data.</text>
</comment>
<gene>
    <name evidence="21" type="ORF">XAT740_LOCUS6767</name>
</gene>
<dbReference type="InterPro" id="IPR008271">
    <property type="entry name" value="Ser/Thr_kinase_AS"/>
</dbReference>
<dbReference type="InterPro" id="IPR017441">
    <property type="entry name" value="Protein_kinase_ATP_BS"/>
</dbReference>
<evidence type="ECO:0000256" key="11">
    <source>
        <dbReference type="ARBA" id="ARBA00022989"/>
    </source>
</evidence>
<evidence type="ECO:0000256" key="3">
    <source>
        <dbReference type="ARBA" id="ARBA00012401"/>
    </source>
</evidence>
<dbReference type="InterPro" id="IPR011009">
    <property type="entry name" value="Kinase-like_dom_sf"/>
</dbReference>
<dbReference type="PIRSF" id="PIRSF037393">
    <property type="entry name" value="TGFRII"/>
    <property type="match status" value="1"/>
</dbReference>
<organism evidence="21 22">
    <name type="scientific">Adineta ricciae</name>
    <name type="common">Rotifer</name>
    <dbReference type="NCBI Taxonomy" id="249248"/>
    <lineage>
        <taxon>Eukaryota</taxon>
        <taxon>Metazoa</taxon>
        <taxon>Spiralia</taxon>
        <taxon>Gnathifera</taxon>
        <taxon>Rotifera</taxon>
        <taxon>Eurotatoria</taxon>
        <taxon>Bdelloidea</taxon>
        <taxon>Adinetida</taxon>
        <taxon>Adinetidae</taxon>
        <taxon>Adineta</taxon>
    </lineage>
</organism>
<protein>
    <recommendedName>
        <fullName evidence="3">receptor protein serine/threonine kinase</fullName>
        <ecNumber evidence="3">2.7.11.30</ecNumber>
    </recommendedName>
</protein>
<dbReference type="InterPro" id="IPR000333">
    <property type="entry name" value="TGFB_receptor"/>
</dbReference>
<keyword evidence="22" id="KW-1185">Reference proteome</keyword>
<dbReference type="SUPFAM" id="SSF56112">
    <property type="entry name" value="Protein kinase-like (PK-like)"/>
    <property type="match status" value="1"/>
</dbReference>
<feature type="binding site" evidence="15 17">
    <location>
        <position position="260"/>
    </location>
    <ligand>
        <name>ATP</name>
        <dbReference type="ChEBI" id="CHEBI:30616"/>
    </ligand>
</feature>
<keyword evidence="12 18" id="KW-0472">Membrane</keyword>
<comment type="similarity">
    <text evidence="2">Belongs to the protein kinase superfamily. TKL Ser/Thr protein kinase family. TGFB receptor subfamily.</text>
</comment>
<evidence type="ECO:0000256" key="2">
    <source>
        <dbReference type="ARBA" id="ARBA00009605"/>
    </source>
</evidence>
<feature type="transmembrane region" description="Helical" evidence="18">
    <location>
        <begin position="140"/>
        <end position="163"/>
    </location>
</feature>
<evidence type="ECO:0000256" key="19">
    <source>
        <dbReference type="SAM" id="SignalP"/>
    </source>
</evidence>
<evidence type="ECO:0000256" key="6">
    <source>
        <dbReference type="ARBA" id="ARBA00022692"/>
    </source>
</evidence>
<keyword evidence="6 18" id="KW-0812">Transmembrane</keyword>
<feature type="domain" description="Protein kinase" evidence="20">
    <location>
        <begin position="233"/>
        <end position="537"/>
    </location>
</feature>
<proteinExistence type="inferred from homology"/>
<dbReference type="SMART" id="SM00220">
    <property type="entry name" value="S_TKc"/>
    <property type="match status" value="1"/>
</dbReference>
<evidence type="ECO:0000313" key="21">
    <source>
        <dbReference type="EMBL" id="CAF0876457.1"/>
    </source>
</evidence>
<evidence type="ECO:0000256" key="17">
    <source>
        <dbReference type="PROSITE-ProRule" id="PRU10141"/>
    </source>
</evidence>
<dbReference type="PROSITE" id="PS00107">
    <property type="entry name" value="PROTEIN_KINASE_ATP"/>
    <property type="match status" value="1"/>
</dbReference>
<evidence type="ECO:0000256" key="10">
    <source>
        <dbReference type="ARBA" id="ARBA00022840"/>
    </source>
</evidence>
<dbReference type="GO" id="GO:0004675">
    <property type="term" value="F:transmembrane receptor protein serine/threonine kinase activity"/>
    <property type="evidence" value="ECO:0007669"/>
    <property type="project" value="UniProtKB-EC"/>
</dbReference>
<dbReference type="GO" id="GO:0046872">
    <property type="term" value="F:metal ion binding"/>
    <property type="evidence" value="ECO:0007669"/>
    <property type="project" value="InterPro"/>
</dbReference>
<dbReference type="InterPro" id="IPR017194">
    <property type="entry name" value="Transform_growth_fac-b_typ-2"/>
</dbReference>
<dbReference type="PROSITE" id="PS00108">
    <property type="entry name" value="PROTEIN_KINASE_ST"/>
    <property type="match status" value="1"/>
</dbReference>
<evidence type="ECO:0000256" key="16">
    <source>
        <dbReference type="PIRSR" id="PIRSR037393-3"/>
    </source>
</evidence>
<feature type="chain" id="PRO_5032389221" description="receptor protein serine/threonine kinase" evidence="19">
    <location>
        <begin position="19"/>
        <end position="556"/>
    </location>
</feature>
<keyword evidence="13" id="KW-0675">Receptor</keyword>
<evidence type="ECO:0000256" key="14">
    <source>
        <dbReference type="PIRSR" id="PIRSR037393-1"/>
    </source>
</evidence>
<dbReference type="PANTHER" id="PTHR23255">
    <property type="entry name" value="TRANSFORMING GROWTH FACTOR-BETA RECEPTOR TYPE I AND II"/>
    <property type="match status" value="1"/>
</dbReference>
<dbReference type="GO" id="GO:0043235">
    <property type="term" value="C:receptor complex"/>
    <property type="evidence" value="ECO:0007669"/>
    <property type="project" value="InterPro"/>
</dbReference>
<dbReference type="Gene3D" id="2.10.60.10">
    <property type="entry name" value="CD59"/>
    <property type="match status" value="1"/>
</dbReference>
<dbReference type="Proteomes" id="UP000663828">
    <property type="component" value="Unassembled WGS sequence"/>
</dbReference>
<dbReference type="AlphaFoldDB" id="A0A813XUB4"/>
<evidence type="ECO:0000256" key="12">
    <source>
        <dbReference type="ARBA" id="ARBA00023136"/>
    </source>
</evidence>
<feature type="disulfide bond" evidence="16">
    <location>
        <begin position="42"/>
        <end position="48"/>
    </location>
</feature>